<sequence>MTDAAALYAEQPALDGLAKHSRKPRTARQVEAQIKAELRPAQQLPIVRVALDVQAPHLGQLFDYYVPEKLSREAQPGRLVRVRFGNRRCSGIIWERVDSSRTSVAALKPLERVLGMYAQLDAHMRVQIERIAQYFGGSIANVIRLAVPPRVAKVEQDIDAIERSHGDVDTLDAQVIDHAKNGFAQLDMQYTHMSDVAHALTVTGAPEHIVWDCLPGASQWSRDIAWLVARARSLHRQVVIIVPGTRRISDIAEALSHIGMDSFHRDDTTGKWTGNFVYLTAAQSAADRYRSYLAIARGLVGCVIGTRAAMYAPVTPGSVYITFHDTVYQNWDGFTPYPNVRDVVRLRAYRSNGLVVSMGYVRSQENQWQLNHHSAAMIEVHGSHSAISTQLPWIRHLDRAELNRLEDPTIGARVPSTAVRVLREAAEKGPVLLSIPARSQAAVECCAQCRKIARCRRCLGPLMPRKVDGHMGRGLSVCQWCSTVATDWKCQHCGSTKMRLLHVGTEGTAQELATLIPRVPVIISTPTQPRGVVEDIESKPALVIATPGSEPRVRDPRNGHDVGYESVAIVDAWTSLYGSSLDQRIDTMMNWGSVVALAKPHDEGGQALIIGEAEKTVVQALTLWKPKFLAQQEVLDAAETGLPPYVAAALVWGERSSVEQAIRDVTTDFGGLETVMTTMGELPAVLGPVPKALSATVRQQYIDGLYERVQCIIRVTRENRGKLVSSLHCSLARHSAQRNAPELHFHINPKTLL</sequence>
<evidence type="ECO:0000256" key="2">
    <source>
        <dbReference type="ARBA" id="ARBA00022840"/>
    </source>
</evidence>
<dbReference type="Gene3D" id="3.40.1440.60">
    <property type="entry name" value="PriA, 3(prime) DNA-binding domain"/>
    <property type="match status" value="1"/>
</dbReference>
<dbReference type="InterPro" id="IPR042115">
    <property type="entry name" value="PriA_3primeBD_sf"/>
</dbReference>
<dbReference type="Proteomes" id="UP001597036">
    <property type="component" value="Unassembled WGS sequence"/>
</dbReference>
<evidence type="ECO:0000313" key="6">
    <source>
        <dbReference type="Proteomes" id="UP001597036"/>
    </source>
</evidence>
<keyword evidence="1" id="KW-0547">Nucleotide-binding</keyword>
<dbReference type="InterPro" id="IPR027417">
    <property type="entry name" value="P-loop_NTPase"/>
</dbReference>
<comment type="caution">
    <text evidence="5">The sequence shown here is derived from an EMBL/GenBank/DDBJ whole genome shotgun (WGS) entry which is preliminary data.</text>
</comment>
<name>A0ABW2YB06_9BIFI</name>
<accession>A0ABW2YB06</accession>
<dbReference type="Pfam" id="PF17764">
    <property type="entry name" value="PriA_3primeBD"/>
    <property type="match status" value="1"/>
</dbReference>
<proteinExistence type="predicted"/>
<dbReference type="EMBL" id="JBHTHQ010000021">
    <property type="protein sequence ID" value="MFD0705302.1"/>
    <property type="molecule type" value="Genomic_DNA"/>
</dbReference>
<evidence type="ECO:0000256" key="3">
    <source>
        <dbReference type="ARBA" id="ARBA00023125"/>
    </source>
</evidence>
<dbReference type="Gene3D" id="3.40.50.300">
    <property type="entry name" value="P-loop containing nucleotide triphosphate hydrolases"/>
    <property type="match status" value="1"/>
</dbReference>
<organism evidence="5 6">
    <name type="scientific">Alloscardovia venturai</name>
    <dbReference type="NCBI Taxonomy" id="1769421"/>
    <lineage>
        <taxon>Bacteria</taxon>
        <taxon>Bacillati</taxon>
        <taxon>Actinomycetota</taxon>
        <taxon>Actinomycetes</taxon>
        <taxon>Bifidobacteriales</taxon>
        <taxon>Bifidobacteriaceae</taxon>
        <taxon>Alloscardovia</taxon>
    </lineage>
</organism>
<gene>
    <name evidence="5" type="ORF">ACFQY8_06040</name>
</gene>
<evidence type="ECO:0000256" key="1">
    <source>
        <dbReference type="ARBA" id="ARBA00022741"/>
    </source>
</evidence>
<dbReference type="RefSeq" id="WP_377938994.1">
    <property type="nucleotide sequence ID" value="NZ_JBHTHQ010000021.1"/>
</dbReference>
<evidence type="ECO:0000259" key="4">
    <source>
        <dbReference type="Pfam" id="PF17764"/>
    </source>
</evidence>
<keyword evidence="6" id="KW-1185">Reference proteome</keyword>
<evidence type="ECO:0000313" key="5">
    <source>
        <dbReference type="EMBL" id="MFD0705302.1"/>
    </source>
</evidence>
<feature type="domain" description="Primosomal protein N' 3' DNA-binding" evidence="4">
    <location>
        <begin position="48"/>
        <end position="148"/>
    </location>
</feature>
<reference evidence="6" key="1">
    <citation type="journal article" date="2019" name="Int. J. Syst. Evol. Microbiol.">
        <title>The Global Catalogue of Microorganisms (GCM) 10K type strain sequencing project: providing services to taxonomists for standard genome sequencing and annotation.</title>
        <authorList>
            <consortium name="The Broad Institute Genomics Platform"/>
            <consortium name="The Broad Institute Genome Sequencing Center for Infectious Disease"/>
            <person name="Wu L."/>
            <person name="Ma J."/>
        </authorList>
    </citation>
    <scope>NUCLEOTIDE SEQUENCE [LARGE SCALE GENOMIC DNA]</scope>
    <source>
        <strain evidence="6">CCM 8604</strain>
    </source>
</reference>
<dbReference type="PANTHER" id="PTHR30580">
    <property type="entry name" value="PRIMOSOMAL PROTEIN N"/>
    <property type="match status" value="1"/>
</dbReference>
<dbReference type="InterPro" id="IPR041222">
    <property type="entry name" value="PriA_3primeBD"/>
</dbReference>
<protein>
    <recommendedName>
        <fullName evidence="4">Primosomal protein N' 3' DNA-binding domain-containing protein</fullName>
    </recommendedName>
</protein>
<dbReference type="PANTHER" id="PTHR30580:SF0">
    <property type="entry name" value="PRIMOSOMAL PROTEIN N"/>
    <property type="match status" value="1"/>
</dbReference>
<keyword evidence="3" id="KW-0238">DNA-binding</keyword>
<keyword evidence="2" id="KW-0067">ATP-binding</keyword>